<evidence type="ECO:0000256" key="1">
    <source>
        <dbReference type="PIRSR" id="PIRSR015753-1"/>
    </source>
</evidence>
<dbReference type="InterPro" id="IPR004045">
    <property type="entry name" value="Glutathione_S-Trfase_N"/>
</dbReference>
<evidence type="ECO:0000313" key="5">
    <source>
        <dbReference type="EMBL" id="SEF61162.1"/>
    </source>
</evidence>
<dbReference type="InterPro" id="IPR047047">
    <property type="entry name" value="GST_Omega-like_C"/>
</dbReference>
<dbReference type="Gene3D" id="1.20.1050.10">
    <property type="match status" value="1"/>
</dbReference>
<gene>
    <name evidence="5" type="ORF">SAMN04488244_102227</name>
</gene>
<feature type="binding site" evidence="2">
    <location>
        <begin position="140"/>
        <end position="143"/>
    </location>
    <ligand>
        <name>glutathione</name>
        <dbReference type="ChEBI" id="CHEBI:57925"/>
    </ligand>
</feature>
<organism evidence="5 6">
    <name type="scientific">Vibrio hangzhouensis</name>
    <dbReference type="NCBI Taxonomy" id="462991"/>
    <lineage>
        <taxon>Bacteria</taxon>
        <taxon>Pseudomonadati</taxon>
        <taxon>Pseudomonadota</taxon>
        <taxon>Gammaproteobacteria</taxon>
        <taxon>Vibrionales</taxon>
        <taxon>Vibrionaceae</taxon>
        <taxon>Vibrio</taxon>
    </lineage>
</organism>
<dbReference type="InterPro" id="IPR016639">
    <property type="entry name" value="GST_Omega/GSH"/>
</dbReference>
<dbReference type="SFLD" id="SFLDG01148">
    <property type="entry name" value="Xi_(cytGST)"/>
    <property type="match status" value="1"/>
</dbReference>
<dbReference type="PANTHER" id="PTHR32419:SF6">
    <property type="entry name" value="GLUTATHIONE S-TRANSFERASE OMEGA-LIKE 1-RELATED"/>
    <property type="match status" value="1"/>
</dbReference>
<dbReference type="AlphaFoldDB" id="A0A1H5TE96"/>
<dbReference type="CDD" id="cd03190">
    <property type="entry name" value="GST_C_Omega_like"/>
    <property type="match status" value="1"/>
</dbReference>
<keyword evidence="6" id="KW-1185">Reference proteome</keyword>
<dbReference type="RefSeq" id="WP_103878828.1">
    <property type="nucleotide sequence ID" value="NZ_FNVG01000002.1"/>
</dbReference>
<dbReference type="GO" id="GO:0004364">
    <property type="term" value="F:glutathione transferase activity"/>
    <property type="evidence" value="ECO:0007669"/>
    <property type="project" value="InterPro"/>
</dbReference>
<dbReference type="GO" id="GO:0005737">
    <property type="term" value="C:cytoplasm"/>
    <property type="evidence" value="ECO:0007669"/>
    <property type="project" value="TreeGrafter"/>
</dbReference>
<feature type="binding site" evidence="2">
    <location>
        <begin position="158"/>
        <end position="159"/>
    </location>
    <ligand>
        <name>glutathione</name>
        <dbReference type="ChEBI" id="CHEBI:57925"/>
    </ligand>
</feature>
<dbReference type="InterPro" id="IPR040079">
    <property type="entry name" value="Glutathione_S-Trfase"/>
</dbReference>
<dbReference type="PROSITE" id="PS50405">
    <property type="entry name" value="GST_CTER"/>
    <property type="match status" value="1"/>
</dbReference>
<dbReference type="Gene3D" id="3.40.30.10">
    <property type="entry name" value="Glutaredoxin"/>
    <property type="match status" value="1"/>
</dbReference>
<dbReference type="PANTHER" id="PTHR32419">
    <property type="entry name" value="GLUTATHIONYL-HYDROQUINONE REDUCTASE"/>
    <property type="match status" value="1"/>
</dbReference>
<keyword evidence="5" id="KW-0808">Transferase</keyword>
<sequence length="336" mass="38028">MGKLVAGQWFNDDELRALEQQQYQRTNGKFQRDSAQFRHWVTLDGSAGVSGIGGFKAEAGRYHLFAALNCPWAHRTLIYRSVKHLEKVVSLSLVKPLRTGEGWVFEANTAKGESRFTDSLLGLTALHQLYSKADSNYTGRVTVPVLWDKQQSKIVSTESADIIRMFNSAFNDITGDTQNFYPDALKKDVDELNEFIYRNLNNGVYQAGFARTQAAYNEAVANVFSALDSLELRLSESRYLLGQHVTEADWRLLPTLVRFDVAYFTAFKCNLRALRDYPQLSRYLRDMVSLPNVAKTIELDVYRKGYHSVSPLRNPHGIVSIGLEPAFSLSSEVKHV</sequence>
<dbReference type="OrthoDB" id="9769158at2"/>
<dbReference type="EMBL" id="FNVG01000002">
    <property type="protein sequence ID" value="SEF61162.1"/>
    <property type="molecule type" value="Genomic_DNA"/>
</dbReference>
<dbReference type="PIRSF" id="PIRSF015753">
    <property type="entry name" value="GST"/>
    <property type="match status" value="1"/>
</dbReference>
<dbReference type="SUPFAM" id="SSF52833">
    <property type="entry name" value="Thioredoxin-like"/>
    <property type="match status" value="1"/>
</dbReference>
<proteinExistence type="predicted"/>
<feature type="active site" description="Proton donor/acceptor" evidence="1">
    <location>
        <position position="205"/>
    </location>
</feature>
<feature type="site" description="Lowers pKa of active site Cys" evidence="3">
    <location>
        <position position="306"/>
    </location>
</feature>
<dbReference type="SFLD" id="SFLDG01206">
    <property type="entry name" value="Xi.1"/>
    <property type="match status" value="1"/>
</dbReference>
<dbReference type="Pfam" id="PF13409">
    <property type="entry name" value="GST_N_2"/>
    <property type="match status" value="1"/>
</dbReference>
<dbReference type="Pfam" id="PF13410">
    <property type="entry name" value="GST_C_2"/>
    <property type="match status" value="1"/>
</dbReference>
<name>A0A1H5TE96_9VIBR</name>
<evidence type="ECO:0000259" key="4">
    <source>
        <dbReference type="PROSITE" id="PS50405"/>
    </source>
</evidence>
<feature type="site" description="Lowers pKa of active site Cys" evidence="3">
    <location>
        <position position="263"/>
    </location>
</feature>
<dbReference type="SFLD" id="SFLDS00019">
    <property type="entry name" value="Glutathione_Transferase_(cytos"/>
    <property type="match status" value="1"/>
</dbReference>
<dbReference type="SUPFAM" id="SSF47616">
    <property type="entry name" value="GST C-terminal domain-like"/>
    <property type="match status" value="1"/>
</dbReference>
<evidence type="ECO:0000256" key="2">
    <source>
        <dbReference type="PIRSR" id="PIRSR015753-2"/>
    </source>
</evidence>
<dbReference type="InterPro" id="IPR036282">
    <property type="entry name" value="Glutathione-S-Trfase_C_sf"/>
</dbReference>
<feature type="active site" description="Nucleophile" evidence="1">
    <location>
        <position position="70"/>
    </location>
</feature>
<dbReference type="InterPro" id="IPR036249">
    <property type="entry name" value="Thioredoxin-like_sf"/>
</dbReference>
<dbReference type="Proteomes" id="UP000236721">
    <property type="component" value="Unassembled WGS sequence"/>
</dbReference>
<dbReference type="InterPro" id="IPR010987">
    <property type="entry name" value="Glutathione-S-Trfase_C-like"/>
</dbReference>
<feature type="domain" description="GST C-terminal" evidence="4">
    <location>
        <begin position="182"/>
        <end position="312"/>
    </location>
</feature>
<feature type="binding site" evidence="2">
    <location>
        <position position="103"/>
    </location>
    <ligand>
        <name>glutathione</name>
        <dbReference type="ChEBI" id="CHEBI:57925"/>
    </ligand>
</feature>
<evidence type="ECO:0000256" key="3">
    <source>
        <dbReference type="PIRSR" id="PIRSR015753-3"/>
    </source>
</evidence>
<accession>A0A1H5TE96</accession>
<evidence type="ECO:0000313" key="6">
    <source>
        <dbReference type="Proteomes" id="UP000236721"/>
    </source>
</evidence>
<protein>
    <submittedName>
        <fullName evidence="5">Putative glutathione S-transferase</fullName>
    </submittedName>
</protein>
<reference evidence="6" key="1">
    <citation type="submission" date="2016-10" db="EMBL/GenBank/DDBJ databases">
        <authorList>
            <person name="Varghese N."/>
            <person name="Submissions S."/>
        </authorList>
    </citation>
    <scope>NUCLEOTIDE SEQUENCE [LARGE SCALE GENOMIC DNA]</scope>
    <source>
        <strain evidence="6">CGMCC 1.7062</strain>
    </source>
</reference>